<dbReference type="RefSeq" id="XP_025432294.1">
    <property type="nucleotide sequence ID" value="XM_025571438.1"/>
</dbReference>
<sequence>MSDRSDFVRIDNLICRPFFENRASLRGELNARPQGLGFAVGFGVNGDLVLAVTEDSLDRVDAVSFLHVEVEATGGSVAGNFVAFGTPCGATLRAVPGVHVPGGDSLGGCDAAGEQVKKLHVDQVVGCEMKRIEKIRSKKESDVFLLTNITCRAPTCVLYMFLSQSYNLATTTYRRGLLHL</sequence>
<gene>
    <name evidence="1" type="ORF">BP01DRAFT_28067</name>
</gene>
<accession>A0A319AI58</accession>
<organism evidence="1 2">
    <name type="scientific">Aspergillus saccharolyticus JOP 1030-1</name>
    <dbReference type="NCBI Taxonomy" id="1450539"/>
    <lineage>
        <taxon>Eukaryota</taxon>
        <taxon>Fungi</taxon>
        <taxon>Dikarya</taxon>
        <taxon>Ascomycota</taxon>
        <taxon>Pezizomycotina</taxon>
        <taxon>Eurotiomycetes</taxon>
        <taxon>Eurotiomycetidae</taxon>
        <taxon>Eurotiales</taxon>
        <taxon>Aspergillaceae</taxon>
        <taxon>Aspergillus</taxon>
        <taxon>Aspergillus subgen. Circumdati</taxon>
    </lineage>
</organism>
<keyword evidence="2" id="KW-1185">Reference proteome</keyword>
<evidence type="ECO:0000313" key="1">
    <source>
        <dbReference type="EMBL" id="PYH46312.1"/>
    </source>
</evidence>
<protein>
    <submittedName>
        <fullName evidence="1">Uncharacterized protein</fullName>
    </submittedName>
</protein>
<dbReference type="GeneID" id="37072666"/>
<proteinExistence type="predicted"/>
<feature type="non-terminal residue" evidence="1">
    <location>
        <position position="180"/>
    </location>
</feature>
<dbReference type="Proteomes" id="UP000248349">
    <property type="component" value="Unassembled WGS sequence"/>
</dbReference>
<reference evidence="1 2" key="1">
    <citation type="submission" date="2016-12" db="EMBL/GenBank/DDBJ databases">
        <title>The genomes of Aspergillus section Nigri reveals drivers in fungal speciation.</title>
        <authorList>
            <consortium name="DOE Joint Genome Institute"/>
            <person name="Vesth T.C."/>
            <person name="Nybo J."/>
            <person name="Theobald S."/>
            <person name="Brandl J."/>
            <person name="Frisvad J.C."/>
            <person name="Nielsen K.F."/>
            <person name="Lyhne E.K."/>
            <person name="Kogle M.E."/>
            <person name="Kuo A."/>
            <person name="Riley R."/>
            <person name="Clum A."/>
            <person name="Nolan M."/>
            <person name="Lipzen A."/>
            <person name="Salamov A."/>
            <person name="Henrissat B."/>
            <person name="Wiebenga A."/>
            <person name="De Vries R.P."/>
            <person name="Grigoriev I.V."/>
            <person name="Mortensen U.H."/>
            <person name="Andersen M.R."/>
            <person name="Baker S.E."/>
        </authorList>
    </citation>
    <scope>NUCLEOTIDE SEQUENCE [LARGE SCALE GENOMIC DNA]</scope>
    <source>
        <strain evidence="1 2">JOP 1030-1</strain>
    </source>
</reference>
<dbReference type="EMBL" id="KZ821228">
    <property type="protein sequence ID" value="PYH46312.1"/>
    <property type="molecule type" value="Genomic_DNA"/>
</dbReference>
<evidence type="ECO:0000313" key="2">
    <source>
        <dbReference type="Proteomes" id="UP000248349"/>
    </source>
</evidence>
<dbReference type="AlphaFoldDB" id="A0A319AI58"/>
<name>A0A319AI58_9EURO</name>